<gene>
    <name evidence="9" type="ORF">pdam_00017385</name>
</gene>
<dbReference type="GO" id="GO:0033962">
    <property type="term" value="P:P-body assembly"/>
    <property type="evidence" value="ECO:0007669"/>
    <property type="project" value="TreeGrafter"/>
</dbReference>
<dbReference type="PROSITE" id="PS51512">
    <property type="entry name" value="DFDF"/>
    <property type="match status" value="1"/>
</dbReference>
<protein>
    <recommendedName>
        <fullName evidence="11">DFDF domain-containing protein</fullName>
    </recommendedName>
</protein>
<feature type="domain" description="DFDF" evidence="5">
    <location>
        <begin position="285"/>
        <end position="321"/>
    </location>
</feature>
<evidence type="ECO:0000313" key="10">
    <source>
        <dbReference type="Proteomes" id="UP000275408"/>
    </source>
</evidence>
<dbReference type="EMBL" id="RCHS01001312">
    <property type="protein sequence ID" value="RMX54136.1"/>
    <property type="molecule type" value="Genomic_DNA"/>
</dbReference>
<feature type="region of interest" description="Disordered" evidence="4">
    <location>
        <begin position="134"/>
        <end position="482"/>
    </location>
</feature>
<evidence type="ECO:0000256" key="1">
    <source>
        <dbReference type="ARBA" id="ARBA00010415"/>
    </source>
</evidence>
<dbReference type="InterPro" id="IPR025761">
    <property type="entry name" value="FFD_box"/>
</dbReference>
<accession>A0A3M6UKE0</accession>
<dbReference type="InterPro" id="IPR025609">
    <property type="entry name" value="Lsm14-like_N"/>
</dbReference>
<evidence type="ECO:0000256" key="3">
    <source>
        <dbReference type="PROSITE-ProRule" id="PRU00869"/>
    </source>
</evidence>
<dbReference type="SUPFAM" id="SSF50182">
    <property type="entry name" value="Sm-like ribonucleoproteins"/>
    <property type="match status" value="1"/>
</dbReference>
<feature type="compositionally biased region" description="Pro residues" evidence="4">
    <location>
        <begin position="134"/>
        <end position="158"/>
    </location>
</feature>
<dbReference type="Proteomes" id="UP000275408">
    <property type="component" value="Unassembled WGS sequence"/>
</dbReference>
<feature type="short sequence motif" description="FFD box" evidence="2">
    <location>
        <begin position="351"/>
        <end position="367"/>
    </location>
</feature>
<feature type="compositionally biased region" description="Polar residues" evidence="4">
    <location>
        <begin position="342"/>
        <end position="361"/>
    </location>
</feature>
<dbReference type="Gene3D" id="2.30.30.100">
    <property type="match status" value="1"/>
</dbReference>
<feature type="compositionally biased region" description="Basic and acidic residues" evidence="4">
    <location>
        <begin position="187"/>
        <end position="200"/>
    </location>
</feature>
<evidence type="ECO:0000259" key="7">
    <source>
        <dbReference type="PROSITE" id="PS51536"/>
    </source>
</evidence>
<name>A0A3M6UKE0_POCDA</name>
<dbReference type="GO" id="GO:0003729">
    <property type="term" value="F:mRNA binding"/>
    <property type="evidence" value="ECO:0007669"/>
    <property type="project" value="TreeGrafter"/>
</dbReference>
<feature type="compositionally biased region" description="Polar residues" evidence="4">
    <location>
        <begin position="201"/>
        <end position="210"/>
    </location>
</feature>
<dbReference type="GO" id="GO:0034063">
    <property type="term" value="P:stress granule assembly"/>
    <property type="evidence" value="ECO:0007669"/>
    <property type="project" value="TreeGrafter"/>
</dbReference>
<feature type="compositionally biased region" description="Gly residues" evidence="4">
    <location>
        <begin position="429"/>
        <end position="442"/>
    </location>
</feature>
<comment type="caution">
    <text evidence="9">The sequence shown here is derived from an EMBL/GenBank/DDBJ whole genome shotgun (WGS) entry which is preliminary data.</text>
</comment>
<feature type="compositionally biased region" description="Low complexity" evidence="4">
    <location>
        <begin position="217"/>
        <end position="232"/>
    </location>
</feature>
<feature type="domain" description="FFD box profile" evidence="6">
    <location>
        <begin position="351"/>
        <end position="367"/>
    </location>
</feature>
<feature type="compositionally biased region" description="Basic residues" evidence="4">
    <location>
        <begin position="399"/>
        <end position="411"/>
    </location>
</feature>
<dbReference type="InterPro" id="IPR019050">
    <property type="entry name" value="FDF_dom"/>
</dbReference>
<evidence type="ECO:0000256" key="2">
    <source>
        <dbReference type="PROSITE-ProRule" id="PRU00846"/>
    </source>
</evidence>
<dbReference type="InterPro" id="IPR025762">
    <property type="entry name" value="DFDF"/>
</dbReference>
<feature type="domain" description="Sm" evidence="8">
    <location>
        <begin position="1"/>
        <end position="81"/>
    </location>
</feature>
<dbReference type="OMA" id="INSCYYD"/>
<dbReference type="OrthoDB" id="21539at2759"/>
<dbReference type="AlphaFoldDB" id="A0A3M6UKE0"/>
<evidence type="ECO:0000259" key="5">
    <source>
        <dbReference type="PROSITE" id="PS51512"/>
    </source>
</evidence>
<sequence length="482" mass="52901">MSSGTPYLGTKISLISKSEIRYEGILYSIDTKESVVTLAQVRSFGTEDREAPKRVPPRDEVYEYIVFRGQDIKDLTVISAESHLPQDPAIVQSGSSRVPTPGYSHFPAPVSFPPHPTTYPPFGSPYGGYTPQHRPMPGPIPPHPAMMPPGPMMPPRISTPPTVQHVPLSRSHTPSPETVTPVVSTSKTEDKREDAAHDKSTAQQGTQTVQAKKKPSSRPSSRRGSVDKTAASQEKKKKQEVVDKETFNKDPTEETQSTEPQKQKQVGNRRPQGRRGSGPRVNKPRTVGGPVKFEGEFDFESSNAKFNKEEIEEELQQKLYENLRLKDEDESEAISAPENYASDAQPSSPLNYYDSSKSFFDSISCEANDRNRNRRAHPSWQQERKVNMETFGVTGGMRRGGRGRGRGRGRGGYRGGRGGNRYQGHDGSSQGGRGGWRGGRGGSRGDRSRSYVDQSINGNDKLPRNLPNGPAMGGDGEAAAKA</sequence>
<feature type="compositionally biased region" description="Gly residues" evidence="4">
    <location>
        <begin position="412"/>
        <end position="421"/>
    </location>
</feature>
<evidence type="ECO:0000259" key="6">
    <source>
        <dbReference type="PROSITE" id="PS51513"/>
    </source>
</evidence>
<organism evidence="9 10">
    <name type="scientific">Pocillopora damicornis</name>
    <name type="common">Cauliflower coral</name>
    <name type="synonym">Millepora damicornis</name>
    <dbReference type="NCBI Taxonomy" id="46731"/>
    <lineage>
        <taxon>Eukaryota</taxon>
        <taxon>Metazoa</taxon>
        <taxon>Cnidaria</taxon>
        <taxon>Anthozoa</taxon>
        <taxon>Hexacorallia</taxon>
        <taxon>Scleractinia</taxon>
        <taxon>Astrocoeniina</taxon>
        <taxon>Pocilloporidae</taxon>
        <taxon>Pocillopora</taxon>
    </lineage>
</organism>
<dbReference type="PROSITE" id="PS51536">
    <property type="entry name" value="TFG"/>
    <property type="match status" value="1"/>
</dbReference>
<proteinExistence type="inferred from homology"/>
<feature type="compositionally biased region" description="Basic and acidic residues" evidence="4">
    <location>
        <begin position="233"/>
        <end position="252"/>
    </location>
</feature>
<dbReference type="PROSITE" id="PS51513">
    <property type="entry name" value="FFD"/>
    <property type="match status" value="1"/>
</dbReference>
<dbReference type="PROSITE" id="PS52002">
    <property type="entry name" value="SM"/>
    <property type="match status" value="1"/>
</dbReference>
<reference evidence="9 10" key="1">
    <citation type="journal article" date="2018" name="Sci. Rep.">
        <title>Comparative analysis of the Pocillopora damicornis genome highlights role of immune system in coral evolution.</title>
        <authorList>
            <person name="Cunning R."/>
            <person name="Bay R.A."/>
            <person name="Gillette P."/>
            <person name="Baker A.C."/>
            <person name="Traylor-Knowles N."/>
        </authorList>
    </citation>
    <scope>NUCLEOTIDE SEQUENCE [LARGE SCALE GENOMIC DNA]</scope>
    <source>
        <strain evidence="9">RSMAS</strain>
        <tissue evidence="9">Whole animal</tissue>
    </source>
</reference>
<evidence type="ECO:0000256" key="4">
    <source>
        <dbReference type="SAM" id="MobiDB-lite"/>
    </source>
</evidence>
<feature type="compositionally biased region" description="Polar residues" evidence="4">
    <location>
        <begin position="254"/>
        <end position="266"/>
    </location>
</feature>
<dbReference type="PANTHER" id="PTHR13586:SF0">
    <property type="entry name" value="TRAILER HITCH, ISOFORM H"/>
    <property type="match status" value="1"/>
</dbReference>
<dbReference type="Pfam" id="PF09532">
    <property type="entry name" value="FDF"/>
    <property type="match status" value="1"/>
</dbReference>
<feature type="compositionally biased region" description="Polar residues" evidence="4">
    <location>
        <begin position="170"/>
        <end position="186"/>
    </location>
</feature>
<dbReference type="Pfam" id="PF12701">
    <property type="entry name" value="LSM14"/>
    <property type="match status" value="1"/>
</dbReference>
<feature type="short sequence motif" description="TFG box" evidence="3">
    <location>
        <begin position="375"/>
        <end position="395"/>
    </location>
</feature>
<dbReference type="PANTHER" id="PTHR13586">
    <property type="entry name" value="SCD6 PROTEIN-RELATED"/>
    <property type="match status" value="1"/>
</dbReference>
<dbReference type="InterPro" id="IPR025768">
    <property type="entry name" value="TFG_box"/>
</dbReference>
<evidence type="ECO:0000313" key="9">
    <source>
        <dbReference type="EMBL" id="RMX54136.1"/>
    </source>
</evidence>
<dbReference type="STRING" id="46731.A0A3M6UKE0"/>
<comment type="similarity">
    <text evidence="1">Belongs to the LSM14 family.</text>
</comment>
<feature type="domain" description="TFG box profile" evidence="7">
    <location>
        <begin position="375"/>
        <end position="395"/>
    </location>
</feature>
<evidence type="ECO:0000259" key="8">
    <source>
        <dbReference type="PROSITE" id="PS52002"/>
    </source>
</evidence>
<evidence type="ECO:0008006" key="11">
    <source>
        <dbReference type="Google" id="ProtNLM"/>
    </source>
</evidence>
<dbReference type="CDD" id="cd01736">
    <property type="entry name" value="LSm14_N"/>
    <property type="match status" value="1"/>
</dbReference>
<dbReference type="GO" id="GO:0000932">
    <property type="term" value="C:P-body"/>
    <property type="evidence" value="ECO:0007669"/>
    <property type="project" value="TreeGrafter"/>
</dbReference>
<keyword evidence="10" id="KW-1185">Reference proteome</keyword>
<dbReference type="SMART" id="SM01271">
    <property type="entry name" value="LSM14"/>
    <property type="match status" value="1"/>
</dbReference>
<dbReference type="InterPro" id="IPR010920">
    <property type="entry name" value="LSM_dom_sf"/>
</dbReference>
<dbReference type="SMART" id="SM01199">
    <property type="entry name" value="FDF"/>
    <property type="match status" value="1"/>
</dbReference>
<dbReference type="InterPro" id="IPR047575">
    <property type="entry name" value="Sm"/>
</dbReference>